<dbReference type="GO" id="GO:0000324">
    <property type="term" value="C:fungal-type vacuole"/>
    <property type="evidence" value="ECO:0007669"/>
    <property type="project" value="TreeGrafter"/>
</dbReference>
<dbReference type="AlphaFoldDB" id="W3X4C7"/>
<dbReference type="OrthoDB" id="443318at2759"/>
<dbReference type="OMA" id="QTWFFEF"/>
<evidence type="ECO:0000256" key="6">
    <source>
        <dbReference type="ARBA" id="ARBA00023180"/>
    </source>
</evidence>
<evidence type="ECO:0000256" key="7">
    <source>
        <dbReference type="SAM" id="SignalP"/>
    </source>
</evidence>
<feature type="signal peptide" evidence="7">
    <location>
        <begin position="1"/>
        <end position="17"/>
    </location>
</feature>
<dbReference type="PANTHER" id="PTHR11802:SF189">
    <property type="entry name" value="CARBOXYPEPTIDASE"/>
    <property type="match status" value="1"/>
</dbReference>
<organism evidence="8 9">
    <name type="scientific">Pestalotiopsis fici (strain W106-1 / CGMCC3.15140)</name>
    <dbReference type="NCBI Taxonomy" id="1229662"/>
    <lineage>
        <taxon>Eukaryota</taxon>
        <taxon>Fungi</taxon>
        <taxon>Dikarya</taxon>
        <taxon>Ascomycota</taxon>
        <taxon>Pezizomycotina</taxon>
        <taxon>Sordariomycetes</taxon>
        <taxon>Xylariomycetidae</taxon>
        <taxon>Amphisphaeriales</taxon>
        <taxon>Sporocadaceae</taxon>
        <taxon>Pestalotiopsis</taxon>
    </lineage>
</organism>
<dbReference type="InterPro" id="IPR001563">
    <property type="entry name" value="Peptidase_S10"/>
</dbReference>
<protein>
    <recommendedName>
        <fullName evidence="10">Carboxypeptidase</fullName>
    </recommendedName>
</protein>
<evidence type="ECO:0000256" key="1">
    <source>
        <dbReference type="ARBA" id="ARBA00009431"/>
    </source>
</evidence>
<dbReference type="Proteomes" id="UP000030651">
    <property type="component" value="Unassembled WGS sequence"/>
</dbReference>
<comment type="similarity">
    <text evidence="1">Belongs to the peptidase S10 family.</text>
</comment>
<dbReference type="GO" id="GO:0004185">
    <property type="term" value="F:serine-type carboxypeptidase activity"/>
    <property type="evidence" value="ECO:0007669"/>
    <property type="project" value="InterPro"/>
</dbReference>
<keyword evidence="4 7" id="KW-0732">Signal</keyword>
<feature type="chain" id="PRO_5004834185" description="Carboxypeptidase" evidence="7">
    <location>
        <begin position="18"/>
        <end position="634"/>
    </location>
</feature>
<dbReference type="HOGENOM" id="CLU_008523_10_3_1"/>
<evidence type="ECO:0000256" key="3">
    <source>
        <dbReference type="ARBA" id="ARBA00022670"/>
    </source>
</evidence>
<gene>
    <name evidence="8" type="ORF">PFICI_08393</name>
</gene>
<accession>W3X4C7</accession>
<keyword evidence="2" id="KW-0121">Carboxypeptidase</keyword>
<dbReference type="InterPro" id="IPR033124">
    <property type="entry name" value="Ser_caboxypep_his_AS"/>
</dbReference>
<keyword evidence="9" id="KW-1185">Reference proteome</keyword>
<name>W3X4C7_PESFW</name>
<evidence type="ECO:0000313" key="9">
    <source>
        <dbReference type="Proteomes" id="UP000030651"/>
    </source>
</evidence>
<dbReference type="PANTHER" id="PTHR11802">
    <property type="entry name" value="SERINE PROTEASE FAMILY S10 SERINE CARBOXYPEPTIDASE"/>
    <property type="match status" value="1"/>
</dbReference>
<dbReference type="eggNOG" id="KOG1282">
    <property type="taxonomic scope" value="Eukaryota"/>
</dbReference>
<dbReference type="EMBL" id="KI912113">
    <property type="protein sequence ID" value="ETS80864.1"/>
    <property type="molecule type" value="Genomic_DNA"/>
</dbReference>
<dbReference type="PROSITE" id="PS51257">
    <property type="entry name" value="PROKAR_LIPOPROTEIN"/>
    <property type="match status" value="1"/>
</dbReference>
<dbReference type="Pfam" id="PF00450">
    <property type="entry name" value="Peptidase_S10"/>
    <property type="match status" value="1"/>
</dbReference>
<dbReference type="PRINTS" id="PR00724">
    <property type="entry name" value="CRBOXYPTASEC"/>
</dbReference>
<sequence length="634" mass="70184">MAWRQFTLSALLGLACAQFPPKLEGITLLKSKFHENVTISYKEPGICETTPGVKSYSGYVHLPPGLLNEDTGEVQDYPINTFFWFFEARTDPQNAPLAIWLNGGPGGSSMMGLLEENGPCFIAEDSKTTYLNPYSWNNEVNMLYLDQPAQVGFSYDVATNGTMRLVEEDGEALFMTFAANFTEGPVPESNLTYRVGTFGSQDVTKTSNTTAFAAHALWHFAQTWFFEFPNYKPSDDRVSLWAESYGGHYGPGIFSFFQQQNEKIANGNSTEEGAHYIHLDTLGIVNGLLDMAVQGEAYIKFPYNNTYGIQVFNESIYETFLKNWTEPGGCHDKVIDCQEALKERDGVKPRTEGTDWREVCEKVLEGCSFPAVATYQSTDHAWYDIGHPNADPFPAPYMYGYLTQESVLSALGVPVNYSEHSGAVGQGFQASFDIIHGGFLEAAGYLLDTGVKVHMMYGDRDYACNWMGGEAASLAIPYSRQSDFAEAGYAPLLTDNGVLKGFTRQLGNFSFSRVFQSGHEVPSYQPEAALAIFNRAMFGLDVAEGRKPVTDDFVTVGPKSTWDVKNVPPERPASRCNVLKPSTCTPDMLQKIEQGKVIVEDFFVVSVIESDDENSGVELVPVMDEQSQNIIGEL</sequence>
<dbReference type="GO" id="GO:0006508">
    <property type="term" value="P:proteolysis"/>
    <property type="evidence" value="ECO:0007669"/>
    <property type="project" value="UniProtKB-KW"/>
</dbReference>
<reference evidence="9" key="1">
    <citation type="journal article" date="2015" name="BMC Genomics">
        <title>Genomic and transcriptomic analysis of the endophytic fungus Pestalotiopsis fici reveals its lifestyle and high potential for synthesis of natural products.</title>
        <authorList>
            <person name="Wang X."/>
            <person name="Zhang X."/>
            <person name="Liu L."/>
            <person name="Xiang M."/>
            <person name="Wang W."/>
            <person name="Sun X."/>
            <person name="Che Y."/>
            <person name="Guo L."/>
            <person name="Liu G."/>
            <person name="Guo L."/>
            <person name="Wang C."/>
            <person name="Yin W.B."/>
            <person name="Stadler M."/>
            <person name="Zhang X."/>
            <person name="Liu X."/>
        </authorList>
    </citation>
    <scope>NUCLEOTIDE SEQUENCE [LARGE SCALE GENOMIC DNA]</scope>
    <source>
        <strain evidence="9">W106-1 / CGMCC3.15140</strain>
    </source>
</reference>
<evidence type="ECO:0000256" key="4">
    <source>
        <dbReference type="ARBA" id="ARBA00022729"/>
    </source>
</evidence>
<evidence type="ECO:0000313" key="8">
    <source>
        <dbReference type="EMBL" id="ETS80864.1"/>
    </source>
</evidence>
<keyword evidence="5" id="KW-0378">Hydrolase</keyword>
<dbReference type="KEGG" id="pfy:PFICI_08393"/>
<dbReference type="InParanoid" id="W3X4C7"/>
<keyword evidence="3" id="KW-0645">Protease</keyword>
<proteinExistence type="inferred from homology"/>
<dbReference type="Gene3D" id="3.40.50.1820">
    <property type="entry name" value="alpha/beta hydrolase"/>
    <property type="match status" value="1"/>
</dbReference>
<dbReference type="GeneID" id="19273406"/>
<keyword evidence="6" id="KW-0325">Glycoprotein</keyword>
<evidence type="ECO:0008006" key="10">
    <source>
        <dbReference type="Google" id="ProtNLM"/>
    </source>
</evidence>
<dbReference type="PROSITE" id="PS00560">
    <property type="entry name" value="CARBOXYPEPT_SER_HIS"/>
    <property type="match status" value="1"/>
</dbReference>
<dbReference type="InterPro" id="IPR029058">
    <property type="entry name" value="AB_hydrolase_fold"/>
</dbReference>
<dbReference type="RefSeq" id="XP_007835165.1">
    <property type="nucleotide sequence ID" value="XM_007836974.1"/>
</dbReference>
<evidence type="ECO:0000256" key="2">
    <source>
        <dbReference type="ARBA" id="ARBA00022645"/>
    </source>
</evidence>
<evidence type="ECO:0000256" key="5">
    <source>
        <dbReference type="ARBA" id="ARBA00022801"/>
    </source>
</evidence>
<dbReference type="SUPFAM" id="SSF53474">
    <property type="entry name" value="alpha/beta-Hydrolases"/>
    <property type="match status" value="1"/>
</dbReference>